<dbReference type="InterPro" id="IPR035905">
    <property type="entry name" value="Barstar-like_sf"/>
</dbReference>
<protein>
    <submittedName>
        <fullName evidence="3">Barstar (Barnase inhibitor)</fullName>
    </submittedName>
</protein>
<sequence length="87" mass="10265">MDYIIDGQMMTSREATYEYLIETLQLPDYTGHNLDALWDVLLDLPDLQITFINARYCLDNLGDYGRDLLDLFGDLNFEDNDEVVMYW</sequence>
<dbReference type="RefSeq" id="WP_092570582.1">
    <property type="nucleotide sequence ID" value="NZ_FOEN01000002.1"/>
</dbReference>
<evidence type="ECO:0000313" key="3">
    <source>
        <dbReference type="EMBL" id="SEP82668.1"/>
    </source>
</evidence>
<organism evidence="3 4">
    <name type="scientific">Ignavigranum ruoffiae</name>
    <dbReference type="NCBI Taxonomy" id="89093"/>
    <lineage>
        <taxon>Bacteria</taxon>
        <taxon>Bacillati</taxon>
        <taxon>Bacillota</taxon>
        <taxon>Bacilli</taxon>
        <taxon>Lactobacillales</taxon>
        <taxon>Aerococcaceae</taxon>
        <taxon>Ignavigranum</taxon>
    </lineage>
</organism>
<dbReference type="OrthoDB" id="7575400at2"/>
<dbReference type="InterPro" id="IPR000468">
    <property type="entry name" value="Barstar"/>
</dbReference>
<gene>
    <name evidence="3" type="ORF">SAMN04488558_102140</name>
</gene>
<evidence type="ECO:0000256" key="1">
    <source>
        <dbReference type="ARBA" id="ARBA00006845"/>
    </source>
</evidence>
<reference evidence="3 4" key="1">
    <citation type="submission" date="2016-10" db="EMBL/GenBank/DDBJ databases">
        <authorList>
            <person name="de Groot N.N."/>
        </authorList>
    </citation>
    <scope>NUCLEOTIDE SEQUENCE [LARGE SCALE GENOMIC DNA]</scope>
    <source>
        <strain evidence="3 4">DSM 15695</strain>
    </source>
</reference>
<keyword evidence="4" id="KW-1185">Reference proteome</keyword>
<proteinExistence type="inferred from homology"/>
<dbReference type="EMBL" id="FOEN01000002">
    <property type="protein sequence ID" value="SEP82668.1"/>
    <property type="molecule type" value="Genomic_DNA"/>
</dbReference>
<dbReference type="Proteomes" id="UP000198833">
    <property type="component" value="Unassembled WGS sequence"/>
</dbReference>
<dbReference type="STRING" id="89093.SAMN04488558_102140"/>
<evidence type="ECO:0000313" key="4">
    <source>
        <dbReference type="Proteomes" id="UP000198833"/>
    </source>
</evidence>
<name>A0A1H9B373_9LACT</name>
<dbReference type="Pfam" id="PF01337">
    <property type="entry name" value="Barstar"/>
    <property type="match status" value="1"/>
</dbReference>
<comment type="similarity">
    <text evidence="1">Belongs to the barstar family.</text>
</comment>
<feature type="domain" description="Barstar (barnase inhibitor)" evidence="2">
    <location>
        <begin position="4"/>
        <end position="80"/>
    </location>
</feature>
<dbReference type="Gene3D" id="3.30.370.10">
    <property type="entry name" value="Barstar-like"/>
    <property type="match status" value="1"/>
</dbReference>
<dbReference type="SUPFAM" id="SSF52038">
    <property type="entry name" value="Barstar-related"/>
    <property type="match status" value="1"/>
</dbReference>
<accession>A0A1H9B373</accession>
<dbReference type="AlphaFoldDB" id="A0A1H9B373"/>
<evidence type="ECO:0000259" key="2">
    <source>
        <dbReference type="Pfam" id="PF01337"/>
    </source>
</evidence>